<feature type="compositionally biased region" description="Low complexity" evidence="1">
    <location>
        <begin position="28"/>
        <end position="37"/>
    </location>
</feature>
<evidence type="ECO:0000256" key="1">
    <source>
        <dbReference type="SAM" id="MobiDB-lite"/>
    </source>
</evidence>
<dbReference type="Proteomes" id="UP000034881">
    <property type="component" value="Unassembled WGS sequence"/>
</dbReference>
<dbReference type="InterPro" id="IPR023296">
    <property type="entry name" value="Glyco_hydro_beta-prop_sf"/>
</dbReference>
<evidence type="ECO:0000313" key="2">
    <source>
        <dbReference type="EMBL" id="KKR42357.1"/>
    </source>
</evidence>
<organism evidence="2 3">
    <name type="scientific">Candidatus Daviesbacteria bacterium GW2011_GWC2_40_12</name>
    <dbReference type="NCBI Taxonomy" id="1618431"/>
    <lineage>
        <taxon>Bacteria</taxon>
        <taxon>Candidatus Daviesiibacteriota</taxon>
    </lineage>
</organism>
<dbReference type="SUPFAM" id="SSF75005">
    <property type="entry name" value="Arabinanase/levansucrase/invertase"/>
    <property type="match status" value="1"/>
</dbReference>
<protein>
    <recommendedName>
        <fullName evidence="4">Glycosyl hydrolase family 32 N-terminal domain-containing protein</fullName>
    </recommendedName>
</protein>
<comment type="caution">
    <text evidence="2">The sequence shown here is derived from an EMBL/GenBank/DDBJ whole genome shotgun (WGS) entry which is preliminary data.</text>
</comment>
<evidence type="ECO:0000313" key="3">
    <source>
        <dbReference type="Proteomes" id="UP000034881"/>
    </source>
</evidence>
<evidence type="ECO:0008006" key="4">
    <source>
        <dbReference type="Google" id="ProtNLM"/>
    </source>
</evidence>
<reference evidence="2 3" key="1">
    <citation type="journal article" date="2015" name="Nature">
        <title>rRNA introns, odd ribosomes, and small enigmatic genomes across a large radiation of phyla.</title>
        <authorList>
            <person name="Brown C.T."/>
            <person name="Hug L.A."/>
            <person name="Thomas B.C."/>
            <person name="Sharon I."/>
            <person name="Castelle C.J."/>
            <person name="Singh A."/>
            <person name="Wilkins M.J."/>
            <person name="Williams K.H."/>
            <person name="Banfield J.F."/>
        </authorList>
    </citation>
    <scope>NUCLEOTIDE SEQUENCE [LARGE SCALE GENOMIC DNA]</scope>
</reference>
<accession>A0A0G0TWL1</accession>
<name>A0A0G0TWL1_9BACT</name>
<feature type="compositionally biased region" description="Polar residues" evidence="1">
    <location>
        <begin position="8"/>
        <end position="27"/>
    </location>
</feature>
<proteinExistence type="predicted"/>
<dbReference type="AlphaFoldDB" id="A0A0G0TWL1"/>
<feature type="compositionally biased region" description="Low complexity" evidence="1">
    <location>
        <begin position="48"/>
        <end position="60"/>
    </location>
</feature>
<dbReference type="EMBL" id="LBYB01000002">
    <property type="protein sequence ID" value="KKR42357.1"/>
    <property type="molecule type" value="Genomic_DNA"/>
</dbReference>
<gene>
    <name evidence="2" type="ORF">UT77_C0002G0010</name>
</gene>
<feature type="region of interest" description="Disordered" evidence="1">
    <location>
        <begin position="1"/>
        <end position="64"/>
    </location>
</feature>
<sequence>MYFKQETSRLVQGPLTQEQYSQKKQSFQQTTNQQDSRQQFEQKSVDFTPPTGKTTGPGSTDGLNFTRTNQVITDQGDVPDLAVDKNGKIYLYYVGWTVAGEQNKTVVAISEDNGKTWIYKKLGLIGFEGGMAAAVDPDIQILDDGTFRLYVTSDPEDGQGPRTYYAEGKDGINFTKMGVAFSGSGRFVLDPSTLRTPSGWHFFAGVGGGGIEKGWHATSEDGKTFTQQEYKEFVKDGKGYIFANAIAIPGGYRAYAFDNRTIVSFFSTDGENWTAEDGVRLTLDPSSQLETGVLKDGLCYKNSLIRL</sequence>
<dbReference type="Gene3D" id="2.115.10.20">
    <property type="entry name" value="Glycosyl hydrolase domain, family 43"/>
    <property type="match status" value="2"/>
</dbReference>